<gene>
    <name evidence="1" type="ORF">SDC9_137886</name>
</gene>
<dbReference type="AlphaFoldDB" id="A0A645DMU3"/>
<comment type="caution">
    <text evidence="1">The sequence shown here is derived from an EMBL/GenBank/DDBJ whole genome shotgun (WGS) entry which is preliminary data.</text>
</comment>
<sequence>MIVGRLQAELAQIDLAVLHRWAPQIAAGDRAREAEQAVLDAVFQPGHAAHLGLERVERAAEGRKHQAAGVAAAFVLQPGHGAAQHEGLGLEALLRGALDVGGYGRVFQLLVVRQATAHDVVALGGAEAFKLLIVVQPLLIGQKARPVHTGACALHEGGGFGVLTLGVFGAVFVARQIMRVAVVDGAVAERIHHMRERQRRAQQRGQGAGAVEQLAHVATPQPQHQRCRGGRHDGVLRALHGGEFAQAGHLGTQRRNQLRADGGNDRFTIHQRLQPREARAQRGGVGLGGDGEEGVPCKRRNGLENAALEGGRLGGGAGGIVHRCNTTRLRTLLSCTGDTRGKILNSSRNTGMDMGRDEF</sequence>
<organism evidence="1">
    <name type="scientific">bioreactor metagenome</name>
    <dbReference type="NCBI Taxonomy" id="1076179"/>
    <lineage>
        <taxon>unclassified sequences</taxon>
        <taxon>metagenomes</taxon>
        <taxon>ecological metagenomes</taxon>
    </lineage>
</organism>
<proteinExistence type="predicted"/>
<evidence type="ECO:0000313" key="1">
    <source>
        <dbReference type="EMBL" id="MPM90764.1"/>
    </source>
</evidence>
<dbReference type="EMBL" id="VSSQ01037932">
    <property type="protein sequence ID" value="MPM90764.1"/>
    <property type="molecule type" value="Genomic_DNA"/>
</dbReference>
<name>A0A645DMU3_9ZZZZ</name>
<reference evidence="1" key="1">
    <citation type="submission" date="2019-08" db="EMBL/GenBank/DDBJ databases">
        <authorList>
            <person name="Kucharzyk K."/>
            <person name="Murdoch R.W."/>
            <person name="Higgins S."/>
            <person name="Loffler F."/>
        </authorList>
    </citation>
    <scope>NUCLEOTIDE SEQUENCE</scope>
</reference>
<protein>
    <submittedName>
        <fullName evidence="1">Uncharacterized protein</fullName>
    </submittedName>
</protein>
<accession>A0A645DMU3</accession>